<dbReference type="VEuPathDB" id="VectorBase:LDEU005192"/>
<keyword evidence="2" id="KW-1185">Reference proteome</keyword>
<protein>
    <submittedName>
        <fullName evidence="1">Uncharacterized protein</fullName>
    </submittedName>
</protein>
<dbReference type="EMBL" id="NCKV01002428">
    <property type="protein sequence ID" value="RWS26850.1"/>
    <property type="molecule type" value="Genomic_DNA"/>
</dbReference>
<dbReference type="AlphaFoldDB" id="A0A443SH47"/>
<reference evidence="1 2" key="1">
    <citation type="journal article" date="2018" name="Gigascience">
        <title>Genomes of trombidid mites reveal novel predicted allergens and laterally-transferred genes associated with secondary metabolism.</title>
        <authorList>
            <person name="Dong X."/>
            <person name="Chaisiri K."/>
            <person name="Xia D."/>
            <person name="Armstrong S.D."/>
            <person name="Fang Y."/>
            <person name="Donnelly M.J."/>
            <person name="Kadowaki T."/>
            <person name="McGarry J.W."/>
            <person name="Darby A.C."/>
            <person name="Makepeace B.L."/>
        </authorList>
    </citation>
    <scope>NUCLEOTIDE SEQUENCE [LARGE SCALE GENOMIC DNA]</scope>
    <source>
        <strain evidence="1">UoL-UT</strain>
    </source>
</reference>
<dbReference type="STRING" id="299467.A0A443SH47"/>
<dbReference type="Gene3D" id="3.40.50.300">
    <property type="entry name" value="P-loop containing nucleotide triphosphate hydrolases"/>
    <property type="match status" value="1"/>
</dbReference>
<proteinExistence type="predicted"/>
<accession>A0A443SH47</accession>
<dbReference type="Proteomes" id="UP000288716">
    <property type="component" value="Unassembled WGS sequence"/>
</dbReference>
<dbReference type="InterPro" id="IPR027417">
    <property type="entry name" value="P-loop_NTPase"/>
</dbReference>
<dbReference type="SUPFAM" id="SSF52540">
    <property type="entry name" value="P-loop containing nucleoside triphosphate hydrolases"/>
    <property type="match status" value="1"/>
</dbReference>
<dbReference type="Pfam" id="PF08477">
    <property type="entry name" value="Roc"/>
    <property type="match status" value="1"/>
</dbReference>
<organism evidence="1 2">
    <name type="scientific">Leptotrombidium deliense</name>
    <dbReference type="NCBI Taxonomy" id="299467"/>
    <lineage>
        <taxon>Eukaryota</taxon>
        <taxon>Metazoa</taxon>
        <taxon>Ecdysozoa</taxon>
        <taxon>Arthropoda</taxon>
        <taxon>Chelicerata</taxon>
        <taxon>Arachnida</taxon>
        <taxon>Acari</taxon>
        <taxon>Acariformes</taxon>
        <taxon>Trombidiformes</taxon>
        <taxon>Prostigmata</taxon>
        <taxon>Anystina</taxon>
        <taxon>Parasitengona</taxon>
        <taxon>Trombiculoidea</taxon>
        <taxon>Trombiculidae</taxon>
        <taxon>Leptotrombidium</taxon>
    </lineage>
</organism>
<evidence type="ECO:0000313" key="1">
    <source>
        <dbReference type="EMBL" id="RWS26850.1"/>
    </source>
</evidence>
<comment type="caution">
    <text evidence="1">The sequence shown here is derived from an EMBL/GenBank/DDBJ whole genome shotgun (WGS) entry which is preliminary data.</text>
</comment>
<gene>
    <name evidence="1" type="ORF">B4U80_08920</name>
</gene>
<sequence length="80" mass="9390">NSVNGCHVLLEEKNEKLETKETIEINVYIKELLYKVLVIGEMGTGKTCFIKRYVHQFFTTHYRATVTSWLLFKHSNVKIN</sequence>
<evidence type="ECO:0000313" key="2">
    <source>
        <dbReference type="Proteomes" id="UP000288716"/>
    </source>
</evidence>
<name>A0A443SH47_9ACAR</name>
<dbReference type="OrthoDB" id="245989at2759"/>
<feature type="non-terminal residue" evidence="1">
    <location>
        <position position="1"/>
    </location>
</feature>